<dbReference type="PROSITE" id="PS50835">
    <property type="entry name" value="IG_LIKE"/>
    <property type="match status" value="1"/>
</dbReference>
<dbReference type="SUPFAM" id="SSF48726">
    <property type="entry name" value="Immunoglobulin"/>
    <property type="match status" value="1"/>
</dbReference>
<dbReference type="InterPro" id="IPR007110">
    <property type="entry name" value="Ig-like_dom"/>
</dbReference>
<dbReference type="Proteomes" id="UP000499080">
    <property type="component" value="Unassembled WGS sequence"/>
</dbReference>
<keyword evidence="3" id="KW-1185">Reference proteome</keyword>
<evidence type="ECO:0000259" key="1">
    <source>
        <dbReference type="PROSITE" id="PS50835"/>
    </source>
</evidence>
<organism evidence="2 3">
    <name type="scientific">Araneus ventricosus</name>
    <name type="common">Orbweaver spider</name>
    <name type="synonym">Epeira ventricosa</name>
    <dbReference type="NCBI Taxonomy" id="182803"/>
    <lineage>
        <taxon>Eukaryota</taxon>
        <taxon>Metazoa</taxon>
        <taxon>Ecdysozoa</taxon>
        <taxon>Arthropoda</taxon>
        <taxon>Chelicerata</taxon>
        <taxon>Arachnida</taxon>
        <taxon>Araneae</taxon>
        <taxon>Araneomorphae</taxon>
        <taxon>Entelegynae</taxon>
        <taxon>Araneoidea</taxon>
        <taxon>Araneidae</taxon>
        <taxon>Araneus</taxon>
    </lineage>
</organism>
<comment type="caution">
    <text evidence="2">The sequence shown here is derived from an EMBL/GenBank/DDBJ whole genome shotgun (WGS) entry which is preliminary data.</text>
</comment>
<dbReference type="EMBL" id="BGPR01000180">
    <property type="protein sequence ID" value="GBM02477.1"/>
    <property type="molecule type" value="Genomic_DNA"/>
</dbReference>
<evidence type="ECO:0000313" key="3">
    <source>
        <dbReference type="Proteomes" id="UP000499080"/>
    </source>
</evidence>
<proteinExistence type="predicted"/>
<dbReference type="InterPro" id="IPR013783">
    <property type="entry name" value="Ig-like_fold"/>
</dbReference>
<reference evidence="2 3" key="1">
    <citation type="journal article" date="2019" name="Sci. Rep.">
        <title>Orb-weaving spider Araneus ventricosus genome elucidates the spidroin gene catalogue.</title>
        <authorList>
            <person name="Kono N."/>
            <person name="Nakamura H."/>
            <person name="Ohtoshi R."/>
            <person name="Moran D.A.P."/>
            <person name="Shinohara A."/>
            <person name="Yoshida Y."/>
            <person name="Fujiwara M."/>
            <person name="Mori M."/>
            <person name="Tomita M."/>
            <person name="Arakawa K."/>
        </authorList>
    </citation>
    <scope>NUCLEOTIDE SEQUENCE [LARGE SCALE GENOMIC DNA]</scope>
</reference>
<dbReference type="Gene3D" id="2.60.40.10">
    <property type="entry name" value="Immunoglobulins"/>
    <property type="match status" value="1"/>
</dbReference>
<feature type="domain" description="Ig-like" evidence="1">
    <location>
        <begin position="7"/>
        <end position="96"/>
    </location>
</feature>
<gene>
    <name evidence="2" type="primary">Dscam2_74</name>
    <name evidence="2" type="ORF">AVEN_76519_1</name>
</gene>
<sequence length="182" mass="21037">MEKRMGPVFISEPPSQVDFLNTTGASVDCLAYGNPSPRVRWRLRDGSLADNVPGLRQILPNGTLVLWPFRPEHYRQDVHADVYRCEAANVVGTVLSRDVHVRGGTYTHRYSRFKSLPVSLPHVNTIFRIIRLGWSFTTAVTRWYSTPFHPLIQVIHDRCTPFHFLTHPFSQVIHDRFTPFHF</sequence>
<protein>
    <submittedName>
        <fullName evidence="2">Down syndrome cell adhesion molecule-like protein Dscam2</fullName>
    </submittedName>
</protein>
<name>A0A4Y2CFF4_ARAVE</name>
<dbReference type="AlphaFoldDB" id="A0A4Y2CFF4"/>
<dbReference type="OrthoDB" id="5969272at2759"/>
<dbReference type="InterPro" id="IPR036179">
    <property type="entry name" value="Ig-like_dom_sf"/>
</dbReference>
<accession>A0A4Y2CFF4</accession>
<evidence type="ECO:0000313" key="2">
    <source>
        <dbReference type="EMBL" id="GBM02477.1"/>
    </source>
</evidence>